<dbReference type="OrthoDB" id="9807790at2"/>
<keyword evidence="4" id="KW-0132">Cell division</keyword>
<evidence type="ECO:0000256" key="16">
    <source>
        <dbReference type="SAM" id="Phobius"/>
    </source>
</evidence>
<dbReference type="InterPro" id="IPR041027">
    <property type="entry name" value="FtsK_alpha"/>
</dbReference>
<evidence type="ECO:0000256" key="8">
    <source>
        <dbReference type="ARBA" id="ARBA00022840"/>
    </source>
</evidence>
<evidence type="ECO:0000256" key="7">
    <source>
        <dbReference type="ARBA" id="ARBA00022829"/>
    </source>
</evidence>
<feature type="transmembrane region" description="Helical" evidence="16">
    <location>
        <begin position="189"/>
        <end position="215"/>
    </location>
</feature>
<dbReference type="Pfam" id="PF01580">
    <property type="entry name" value="FtsK_SpoIIIE"/>
    <property type="match status" value="1"/>
</dbReference>
<evidence type="ECO:0000256" key="5">
    <source>
        <dbReference type="ARBA" id="ARBA00022692"/>
    </source>
</evidence>
<dbReference type="SUPFAM" id="SSF103473">
    <property type="entry name" value="MFS general substrate transporter"/>
    <property type="match status" value="1"/>
</dbReference>
<evidence type="ECO:0000256" key="2">
    <source>
        <dbReference type="ARBA" id="ARBA00006474"/>
    </source>
</evidence>
<dbReference type="GO" id="GO:0003677">
    <property type="term" value="F:DNA binding"/>
    <property type="evidence" value="ECO:0007669"/>
    <property type="project" value="UniProtKB-KW"/>
</dbReference>
<dbReference type="Pfam" id="PF09397">
    <property type="entry name" value="FtsK_gamma"/>
    <property type="match status" value="1"/>
</dbReference>
<dbReference type="AlphaFoldDB" id="A0A1B1S9L6"/>
<feature type="compositionally biased region" description="Polar residues" evidence="15">
    <location>
        <begin position="1"/>
        <end position="13"/>
    </location>
</feature>
<feature type="transmembrane region" description="Helical" evidence="16">
    <location>
        <begin position="120"/>
        <end position="139"/>
    </location>
</feature>
<keyword evidence="12" id="KW-0131">Cell cycle</keyword>
<reference evidence="19" key="1">
    <citation type="submission" date="2016-04" db="EMBL/GenBank/DDBJ databases">
        <title>Complete Genome Sequences of Twelve Strains of a Stable Defined Moderately Diverse Mouse Microbiota 2 (sDMDMm2).</title>
        <authorList>
            <person name="Uchimura Y."/>
            <person name="Wyss M."/>
            <person name="Brugiroux S."/>
            <person name="Limenitakis J.P."/>
            <person name="Stecher B."/>
            <person name="McCoy K.D."/>
            <person name="Macpherson A.J."/>
        </authorList>
    </citation>
    <scope>NUCLEOTIDE SEQUENCE [LARGE SCALE GENOMIC DNA]</scope>
    <source>
        <strain evidence="19">YL27</strain>
    </source>
</reference>
<keyword evidence="10" id="KW-0238">DNA-binding</keyword>
<name>A0A1B1S9L6_9BACT</name>
<accession>A0A1B1S9L6</accession>
<keyword evidence="6 13" id="KW-0547">Nucleotide-binding</keyword>
<keyword evidence="5 16" id="KW-0812">Transmembrane</keyword>
<dbReference type="GO" id="GO:0005886">
    <property type="term" value="C:plasma membrane"/>
    <property type="evidence" value="ECO:0007669"/>
    <property type="project" value="UniProtKB-SubCell"/>
</dbReference>
<organism evidence="18 19">
    <name type="scientific">Muribaculum intestinale</name>
    <dbReference type="NCBI Taxonomy" id="1796646"/>
    <lineage>
        <taxon>Bacteria</taxon>
        <taxon>Pseudomonadati</taxon>
        <taxon>Bacteroidota</taxon>
        <taxon>Bacteroidia</taxon>
        <taxon>Bacteroidales</taxon>
        <taxon>Muribaculaceae</taxon>
        <taxon>Muribaculum</taxon>
    </lineage>
</organism>
<evidence type="ECO:0000256" key="9">
    <source>
        <dbReference type="ARBA" id="ARBA00022989"/>
    </source>
</evidence>
<dbReference type="GO" id="GO:0007059">
    <property type="term" value="P:chromosome segregation"/>
    <property type="evidence" value="ECO:0007669"/>
    <property type="project" value="UniProtKB-KW"/>
</dbReference>
<dbReference type="Gene3D" id="3.30.980.40">
    <property type="match status" value="1"/>
</dbReference>
<dbReference type="SUPFAM" id="SSF52540">
    <property type="entry name" value="P-loop containing nucleoside triphosphate hydrolases"/>
    <property type="match status" value="1"/>
</dbReference>
<dbReference type="InterPro" id="IPR036390">
    <property type="entry name" value="WH_DNA-bd_sf"/>
</dbReference>
<dbReference type="Pfam" id="PF17854">
    <property type="entry name" value="FtsK_alpha"/>
    <property type="match status" value="1"/>
</dbReference>
<dbReference type="InterPro" id="IPR018541">
    <property type="entry name" value="Ftsk_gamma"/>
</dbReference>
<evidence type="ECO:0000256" key="12">
    <source>
        <dbReference type="ARBA" id="ARBA00023306"/>
    </source>
</evidence>
<dbReference type="GO" id="GO:0005524">
    <property type="term" value="F:ATP binding"/>
    <property type="evidence" value="ECO:0007669"/>
    <property type="project" value="UniProtKB-UniRule"/>
</dbReference>
<evidence type="ECO:0000313" key="19">
    <source>
        <dbReference type="Proteomes" id="UP000186351"/>
    </source>
</evidence>
<evidence type="ECO:0000256" key="6">
    <source>
        <dbReference type="ARBA" id="ARBA00022741"/>
    </source>
</evidence>
<accession>A0A1Z2XL26</accession>
<feature type="transmembrane region" description="Helical" evidence="16">
    <location>
        <begin position="55"/>
        <end position="76"/>
    </location>
</feature>
<dbReference type="Gene3D" id="3.40.50.300">
    <property type="entry name" value="P-loop containing nucleotide triphosphate hydrolases"/>
    <property type="match status" value="1"/>
</dbReference>
<gene>
    <name evidence="18" type="ORF">A4V02_06970</name>
</gene>
<dbReference type="Pfam" id="PF13491">
    <property type="entry name" value="FtsK_4TM"/>
    <property type="match status" value="1"/>
</dbReference>
<evidence type="ECO:0000256" key="11">
    <source>
        <dbReference type="ARBA" id="ARBA00023136"/>
    </source>
</evidence>
<dbReference type="STRING" id="1796646.A4V02_06970"/>
<keyword evidence="8 13" id="KW-0067">ATP-binding</keyword>
<evidence type="ECO:0000313" key="18">
    <source>
        <dbReference type="EMBL" id="ANU63491.2"/>
    </source>
</evidence>
<keyword evidence="9 16" id="KW-1133">Transmembrane helix</keyword>
<dbReference type="InterPro" id="IPR036388">
    <property type="entry name" value="WH-like_DNA-bd_sf"/>
</dbReference>
<comment type="subcellular location">
    <subcellularLocation>
        <location evidence="1">Cell membrane</location>
        <topology evidence="1">Multi-pass membrane protein</topology>
    </subcellularLocation>
</comment>
<evidence type="ECO:0000256" key="1">
    <source>
        <dbReference type="ARBA" id="ARBA00004651"/>
    </source>
</evidence>
<evidence type="ECO:0000256" key="10">
    <source>
        <dbReference type="ARBA" id="ARBA00023125"/>
    </source>
</evidence>
<feature type="domain" description="FtsK" evidence="17">
    <location>
        <begin position="535"/>
        <end position="740"/>
    </location>
</feature>
<evidence type="ECO:0000256" key="13">
    <source>
        <dbReference type="PROSITE-ProRule" id="PRU00289"/>
    </source>
</evidence>
<dbReference type="EMBL" id="CP015402">
    <property type="protein sequence ID" value="ANU63491.2"/>
    <property type="molecule type" value="Genomic_DNA"/>
</dbReference>
<keyword evidence="3" id="KW-1003">Cell membrane</keyword>
<feature type="coiled-coil region" evidence="14">
    <location>
        <begin position="221"/>
        <end position="259"/>
    </location>
</feature>
<dbReference type="InterPro" id="IPR025199">
    <property type="entry name" value="FtsK_4TM"/>
</dbReference>
<dbReference type="GO" id="GO:0051301">
    <property type="term" value="P:cell division"/>
    <property type="evidence" value="ECO:0007669"/>
    <property type="project" value="UniProtKB-KW"/>
</dbReference>
<sequence>MLDNDTATIPSGTRESETTSEPVAEKKATATAKTRKKTAAPGRIVRFIRDRRTRIFTGILLICWATFTLFSSISYFTSGAEDQSLVTGNTIAQIAERGTVNNSGGAFGAVLAHNAISNGFGVGALILIAYFYILGWYLLHNSRFSFWGLTSKSLIDAITTSIVVGLATYQLNSWVYWGGIHGYTVNSWLLANAGVAGAILVSAVLLALVACIYLNELRLVYVAYRRRVNAHKARLKEQREKLEAEKRQVEETLSKSNKEIDGDINEDIIERPSAQQQSAIVDFTESFIGNDIPAPQESEPAMVAVPYVEPNDSDFDNSSATKTYTPENDSIDAPNASDVISNDIYNDDAYNLNDDTIENESTEETLDSDDSELTIDVPQFDSEVHVSTEAYDPTAELSRFHFPSIDLLNEIPEQQVSVDQQEMEENKERIKATLANYQIPISHIKATVGPTVTLYEIVPAEGVRIAKIKRLEDDIALSLAALGIRIIAPIPGKGTIGIEVPNKEAQMVPVRSIIGSRKFQECKYDLPMAMGATISKDIFIADLTKMPHVLVAGATGQGKSVGLNVIIASLLYKKHPSELKFVLVDPKMVEFSLYSKLEKHYLAKLPGEEEPIITDPMKVVATLNSCCLEMDNRYALLKEANVRTIKEYNAKFIQRRLNPEKGHRYLPYIVMVVDEFGDLIMMAGKEVEQPIARIAQKARAVGMHMILATQRPSTNVITGIIKANFPGRIAFRVSQMVDSRTILDRPGANQLIGKGDMLFSFNGEIDRVQCAFISTEEVENIVESIHEQIGYSEAYPLPEYIPDGDAVSGALTQGNEHDPLFEEAARFIVSSNTASTSSLQRRYNIGYNRAGRLMDQMEAAGIVGPASGAKPRQVLIDSLQLERMLEILS</sequence>
<keyword evidence="7" id="KW-0159">Chromosome partition</keyword>
<keyword evidence="11 16" id="KW-0472">Membrane</keyword>
<protein>
    <recommendedName>
        <fullName evidence="17">FtsK domain-containing protein</fullName>
    </recommendedName>
</protein>
<proteinExistence type="inferred from homology"/>
<dbReference type="Proteomes" id="UP000186351">
    <property type="component" value="Chromosome"/>
</dbReference>
<dbReference type="InterPro" id="IPR050206">
    <property type="entry name" value="FtsK/SpoIIIE/SftA"/>
</dbReference>
<comment type="similarity">
    <text evidence="2">Belongs to the FtsK/SpoIIIE/SftA family.</text>
</comment>
<keyword evidence="14" id="KW-0175">Coiled coil</keyword>
<keyword evidence="19" id="KW-1185">Reference proteome</keyword>
<evidence type="ECO:0000259" key="17">
    <source>
        <dbReference type="PROSITE" id="PS50901"/>
    </source>
</evidence>
<evidence type="ECO:0000256" key="3">
    <source>
        <dbReference type="ARBA" id="ARBA00022475"/>
    </source>
</evidence>
<feature type="region of interest" description="Disordered" evidence="15">
    <location>
        <begin position="1"/>
        <end position="32"/>
    </location>
</feature>
<feature type="transmembrane region" description="Helical" evidence="16">
    <location>
        <begin position="146"/>
        <end position="169"/>
    </location>
</feature>
<evidence type="ECO:0000256" key="15">
    <source>
        <dbReference type="SAM" id="MobiDB-lite"/>
    </source>
</evidence>
<dbReference type="PROSITE" id="PS50901">
    <property type="entry name" value="FTSK"/>
    <property type="match status" value="1"/>
</dbReference>
<evidence type="ECO:0000256" key="4">
    <source>
        <dbReference type="ARBA" id="ARBA00022618"/>
    </source>
</evidence>
<feature type="binding site" evidence="13">
    <location>
        <begin position="553"/>
        <end position="560"/>
    </location>
    <ligand>
        <name>ATP</name>
        <dbReference type="ChEBI" id="CHEBI:30616"/>
    </ligand>
</feature>
<dbReference type="KEGG" id="pary:A4V02_06970"/>
<dbReference type="SUPFAM" id="SSF46785">
    <property type="entry name" value="Winged helix' DNA-binding domain"/>
    <property type="match status" value="1"/>
</dbReference>
<dbReference type="Gene3D" id="1.10.10.10">
    <property type="entry name" value="Winged helix-like DNA-binding domain superfamily/Winged helix DNA-binding domain"/>
    <property type="match status" value="1"/>
</dbReference>
<dbReference type="InterPro" id="IPR002543">
    <property type="entry name" value="FtsK_dom"/>
</dbReference>
<dbReference type="PANTHER" id="PTHR22683:SF41">
    <property type="entry name" value="DNA TRANSLOCASE FTSK"/>
    <property type="match status" value="1"/>
</dbReference>
<dbReference type="InterPro" id="IPR027417">
    <property type="entry name" value="P-loop_NTPase"/>
</dbReference>
<dbReference type="InterPro" id="IPR036259">
    <property type="entry name" value="MFS_trans_sf"/>
</dbReference>
<dbReference type="PANTHER" id="PTHR22683">
    <property type="entry name" value="SPORULATION PROTEIN RELATED"/>
    <property type="match status" value="1"/>
</dbReference>
<dbReference type="SMART" id="SM00843">
    <property type="entry name" value="Ftsk_gamma"/>
    <property type="match status" value="1"/>
</dbReference>
<evidence type="ECO:0000256" key="14">
    <source>
        <dbReference type="SAM" id="Coils"/>
    </source>
</evidence>